<comment type="caution">
    <text evidence="1">The sequence shown here is derived from an EMBL/GenBank/DDBJ whole genome shotgun (WGS) entry which is preliminary data.</text>
</comment>
<dbReference type="AlphaFoldDB" id="A0A644Z7I8"/>
<evidence type="ECO:0000313" key="1">
    <source>
        <dbReference type="EMBL" id="MPM35991.1"/>
    </source>
</evidence>
<dbReference type="EMBL" id="VSSQ01007461">
    <property type="protein sequence ID" value="MPM35991.1"/>
    <property type="molecule type" value="Genomic_DNA"/>
</dbReference>
<accession>A0A644Z7I8</accession>
<organism evidence="1">
    <name type="scientific">bioreactor metagenome</name>
    <dbReference type="NCBI Taxonomy" id="1076179"/>
    <lineage>
        <taxon>unclassified sequences</taxon>
        <taxon>metagenomes</taxon>
        <taxon>ecological metagenomes</taxon>
    </lineage>
</organism>
<sequence length="94" mass="10473">MKLGEALVLLHRLLGGSAVIVGAAHKARAETRVDGGLSNAVPRKIHVEHRRDAAGKVLQYGELGEHVYVFRRELRFLGENLFREPPLQGQIVRQ</sequence>
<protein>
    <submittedName>
        <fullName evidence="1">Uncharacterized protein</fullName>
    </submittedName>
</protein>
<name>A0A644Z7I8_9ZZZZ</name>
<reference evidence="1" key="1">
    <citation type="submission" date="2019-08" db="EMBL/GenBank/DDBJ databases">
        <authorList>
            <person name="Kucharzyk K."/>
            <person name="Murdoch R.W."/>
            <person name="Higgins S."/>
            <person name="Loffler F."/>
        </authorList>
    </citation>
    <scope>NUCLEOTIDE SEQUENCE</scope>
</reference>
<gene>
    <name evidence="1" type="ORF">SDC9_82586</name>
</gene>
<proteinExistence type="predicted"/>